<gene>
    <name evidence="1" type="ORF">PXEA_LOCUS4646</name>
</gene>
<organism evidence="1 2">
    <name type="scientific">Protopolystoma xenopodis</name>
    <dbReference type="NCBI Taxonomy" id="117903"/>
    <lineage>
        <taxon>Eukaryota</taxon>
        <taxon>Metazoa</taxon>
        <taxon>Spiralia</taxon>
        <taxon>Lophotrochozoa</taxon>
        <taxon>Platyhelminthes</taxon>
        <taxon>Monogenea</taxon>
        <taxon>Polyopisthocotylea</taxon>
        <taxon>Polystomatidea</taxon>
        <taxon>Polystomatidae</taxon>
        <taxon>Protopolystoma</taxon>
    </lineage>
</organism>
<reference evidence="1" key="1">
    <citation type="submission" date="2018-11" db="EMBL/GenBank/DDBJ databases">
        <authorList>
            <consortium name="Pathogen Informatics"/>
        </authorList>
    </citation>
    <scope>NUCLEOTIDE SEQUENCE</scope>
</reference>
<dbReference type="EMBL" id="CAAALY010011177">
    <property type="protein sequence ID" value="VEL11206.1"/>
    <property type="molecule type" value="Genomic_DNA"/>
</dbReference>
<name>A0A448WGN5_9PLAT</name>
<evidence type="ECO:0000313" key="2">
    <source>
        <dbReference type="Proteomes" id="UP000784294"/>
    </source>
</evidence>
<proteinExistence type="predicted"/>
<dbReference type="Proteomes" id="UP000784294">
    <property type="component" value="Unassembled WGS sequence"/>
</dbReference>
<evidence type="ECO:0000313" key="1">
    <source>
        <dbReference type="EMBL" id="VEL11206.1"/>
    </source>
</evidence>
<dbReference type="AlphaFoldDB" id="A0A448WGN5"/>
<protein>
    <submittedName>
        <fullName evidence="1">Uncharacterized protein</fullName>
    </submittedName>
</protein>
<keyword evidence="2" id="KW-1185">Reference proteome</keyword>
<sequence>MVQIDTFFYPLLSDTVHFLVQEHNTYHHTLEALEIEIKRTKLKLEELISVYKDALMIQEETNSELQRHEELVYAHRKRRELEITNLRRLFESKRNRVSAQKALLVSAQQPYPELKFKIS</sequence>
<comment type="caution">
    <text evidence="1">The sequence shown here is derived from an EMBL/GenBank/DDBJ whole genome shotgun (WGS) entry which is preliminary data.</text>
</comment>
<accession>A0A448WGN5</accession>
<dbReference type="OrthoDB" id="6258011at2759"/>